<evidence type="ECO:0000313" key="9">
    <source>
        <dbReference type="EMBL" id="TCT00598.1"/>
    </source>
</evidence>
<protein>
    <recommendedName>
        <fullName evidence="3">2-dehydropantoate 2-reductase</fullName>
        <ecNumber evidence="2">1.1.1.169</ecNumber>
    </recommendedName>
    <alternativeName>
        <fullName evidence="5">Ketopantoate reductase</fullName>
    </alternativeName>
</protein>
<feature type="domain" description="Ketopantoate reductase C-terminal" evidence="8">
    <location>
        <begin position="188"/>
        <end position="325"/>
    </location>
</feature>
<name>A0A4V2UWR3_9HYPH</name>
<gene>
    <name evidence="9" type="ORF">EDC64_12118</name>
</gene>
<evidence type="ECO:0000259" key="7">
    <source>
        <dbReference type="Pfam" id="PF02558"/>
    </source>
</evidence>
<dbReference type="GO" id="GO:0008677">
    <property type="term" value="F:2-dehydropantoate 2-reductase activity"/>
    <property type="evidence" value="ECO:0007669"/>
    <property type="project" value="UniProtKB-EC"/>
</dbReference>
<dbReference type="SUPFAM" id="SSF51735">
    <property type="entry name" value="NAD(P)-binding Rossmann-fold domains"/>
    <property type="match status" value="1"/>
</dbReference>
<dbReference type="GO" id="GO:0005737">
    <property type="term" value="C:cytoplasm"/>
    <property type="evidence" value="ECO:0007669"/>
    <property type="project" value="TreeGrafter"/>
</dbReference>
<keyword evidence="10" id="KW-1185">Reference proteome</keyword>
<evidence type="ECO:0000256" key="6">
    <source>
        <dbReference type="ARBA" id="ARBA00048793"/>
    </source>
</evidence>
<evidence type="ECO:0000259" key="8">
    <source>
        <dbReference type="Pfam" id="PF08546"/>
    </source>
</evidence>
<evidence type="ECO:0000256" key="4">
    <source>
        <dbReference type="ARBA" id="ARBA00022655"/>
    </source>
</evidence>
<evidence type="ECO:0000256" key="3">
    <source>
        <dbReference type="ARBA" id="ARBA00019465"/>
    </source>
</evidence>
<keyword evidence="4" id="KW-0566">Pantothenate biosynthesis</keyword>
<dbReference type="InterPro" id="IPR051402">
    <property type="entry name" value="KPR-Related"/>
</dbReference>
<proteinExistence type="predicted"/>
<reference evidence="9 10" key="1">
    <citation type="submission" date="2019-03" db="EMBL/GenBank/DDBJ databases">
        <title>Genomic Encyclopedia of Type Strains, Phase IV (KMG-IV): sequencing the most valuable type-strain genomes for metagenomic binning, comparative biology and taxonomic classification.</title>
        <authorList>
            <person name="Goeker M."/>
        </authorList>
    </citation>
    <scope>NUCLEOTIDE SEQUENCE [LARGE SCALE GENOMIC DNA]</scope>
    <source>
        <strain evidence="9 10">DSM 9035</strain>
    </source>
</reference>
<dbReference type="InterPro" id="IPR013752">
    <property type="entry name" value="KPA_reductase"/>
</dbReference>
<dbReference type="Gene3D" id="1.10.1040.10">
    <property type="entry name" value="N-(1-d-carboxylethyl)-l-norvaline Dehydrogenase, domain 2"/>
    <property type="match status" value="1"/>
</dbReference>
<feature type="domain" description="Ketopantoate reductase N-terminal" evidence="7">
    <location>
        <begin position="15"/>
        <end position="162"/>
    </location>
</feature>
<dbReference type="InterPro" id="IPR036291">
    <property type="entry name" value="NAD(P)-bd_dom_sf"/>
</dbReference>
<dbReference type="Pfam" id="PF02558">
    <property type="entry name" value="ApbA"/>
    <property type="match status" value="1"/>
</dbReference>
<comment type="pathway">
    <text evidence="1">Cofactor biosynthesis; (R)-pantothenate biosynthesis; (R)-pantoate from 3-methyl-2-oxobutanoate: step 2/2.</text>
</comment>
<dbReference type="RefSeq" id="WP_165933863.1">
    <property type="nucleotide sequence ID" value="NZ_SMAI01000021.1"/>
</dbReference>
<sequence>MTENEHGRPWAGAPVLVWGAGAIGATLGAHFVRAGRQVLFVDVNDAHLAAIRAGQLKIGGPVVQIQIGAPAVRPEAVDGIFPLILLAVRLPQTDAAMTELLPHLAPDGTVVSCQNGLGALDVARHAGIGRTIAASFFLPADFNGPGDVTYGARASLTLGALDPERGPPLDPVLAVFRDFDPDIHVSDDILGVVWTKMAYGALLGAAAMDDGLTAKFLSDPRLRPIAVAIAREVTDVARASGHPAQDAPWFAPNDLGSDDPLRQQACVDAVLARLKGSAKQHSGYYTQIIQGHAPELPVQFEPMLALAQRQGISVPVTRTMLALMDDLSAGRLSPEPATMERLLSAAR</sequence>
<dbReference type="InterPro" id="IPR013332">
    <property type="entry name" value="KPR_N"/>
</dbReference>
<dbReference type="SUPFAM" id="SSF48179">
    <property type="entry name" value="6-phosphogluconate dehydrogenase C-terminal domain-like"/>
    <property type="match status" value="1"/>
</dbReference>
<dbReference type="Gene3D" id="3.40.50.720">
    <property type="entry name" value="NAD(P)-binding Rossmann-like Domain"/>
    <property type="match status" value="1"/>
</dbReference>
<dbReference type="EC" id="1.1.1.169" evidence="2"/>
<dbReference type="InterPro" id="IPR013328">
    <property type="entry name" value="6PGD_dom2"/>
</dbReference>
<evidence type="ECO:0000313" key="10">
    <source>
        <dbReference type="Proteomes" id="UP000294664"/>
    </source>
</evidence>
<dbReference type="PANTHER" id="PTHR21708">
    <property type="entry name" value="PROBABLE 2-DEHYDROPANTOATE 2-REDUCTASE"/>
    <property type="match status" value="1"/>
</dbReference>
<dbReference type="Pfam" id="PF08546">
    <property type="entry name" value="ApbA_C"/>
    <property type="match status" value="1"/>
</dbReference>
<dbReference type="Proteomes" id="UP000294664">
    <property type="component" value="Unassembled WGS sequence"/>
</dbReference>
<comment type="catalytic activity">
    <reaction evidence="6">
        <text>(R)-pantoate + NADP(+) = 2-dehydropantoate + NADPH + H(+)</text>
        <dbReference type="Rhea" id="RHEA:16233"/>
        <dbReference type="ChEBI" id="CHEBI:11561"/>
        <dbReference type="ChEBI" id="CHEBI:15378"/>
        <dbReference type="ChEBI" id="CHEBI:15980"/>
        <dbReference type="ChEBI" id="CHEBI:57783"/>
        <dbReference type="ChEBI" id="CHEBI:58349"/>
        <dbReference type="EC" id="1.1.1.169"/>
    </reaction>
</comment>
<dbReference type="InterPro" id="IPR008927">
    <property type="entry name" value="6-PGluconate_DH-like_C_sf"/>
</dbReference>
<comment type="caution">
    <text evidence="9">The sequence shown here is derived from an EMBL/GenBank/DDBJ whole genome shotgun (WGS) entry which is preliminary data.</text>
</comment>
<dbReference type="GO" id="GO:0015940">
    <property type="term" value="P:pantothenate biosynthetic process"/>
    <property type="evidence" value="ECO:0007669"/>
    <property type="project" value="UniProtKB-UniPathway"/>
</dbReference>
<dbReference type="UniPathway" id="UPA00028">
    <property type="reaction ID" value="UER00004"/>
</dbReference>
<dbReference type="PANTHER" id="PTHR21708:SF26">
    <property type="entry name" value="2-DEHYDROPANTOATE 2-REDUCTASE"/>
    <property type="match status" value="1"/>
</dbReference>
<evidence type="ECO:0000256" key="5">
    <source>
        <dbReference type="ARBA" id="ARBA00032024"/>
    </source>
</evidence>
<evidence type="ECO:0000256" key="2">
    <source>
        <dbReference type="ARBA" id="ARBA00013014"/>
    </source>
</evidence>
<organism evidence="9 10">
    <name type="scientific">Aquabacter spiritensis</name>
    <dbReference type="NCBI Taxonomy" id="933073"/>
    <lineage>
        <taxon>Bacteria</taxon>
        <taxon>Pseudomonadati</taxon>
        <taxon>Pseudomonadota</taxon>
        <taxon>Alphaproteobacteria</taxon>
        <taxon>Hyphomicrobiales</taxon>
        <taxon>Xanthobacteraceae</taxon>
        <taxon>Aquabacter</taxon>
    </lineage>
</organism>
<dbReference type="EMBL" id="SMAI01000021">
    <property type="protein sequence ID" value="TCT00598.1"/>
    <property type="molecule type" value="Genomic_DNA"/>
</dbReference>
<accession>A0A4V2UWR3</accession>
<evidence type="ECO:0000256" key="1">
    <source>
        <dbReference type="ARBA" id="ARBA00004994"/>
    </source>
</evidence>
<dbReference type="AlphaFoldDB" id="A0A4V2UWR3"/>